<dbReference type="Proteomes" id="UP000223759">
    <property type="component" value="Unassembled WGS sequence"/>
</dbReference>
<dbReference type="Pfam" id="PF03928">
    <property type="entry name" value="HbpS-like"/>
    <property type="match status" value="1"/>
</dbReference>
<feature type="signal peptide" evidence="1">
    <location>
        <begin position="1"/>
        <end position="19"/>
    </location>
</feature>
<evidence type="ECO:0000256" key="1">
    <source>
        <dbReference type="SAM" id="SignalP"/>
    </source>
</evidence>
<evidence type="ECO:0000313" key="2">
    <source>
        <dbReference type="EMBL" id="SIT72139.1"/>
    </source>
</evidence>
<dbReference type="AlphaFoldDB" id="A0A1R3W5X0"/>
<accession>A0A1R3W5X0</accession>
<protein>
    <submittedName>
        <fullName evidence="2">Uncharacterized conserved protein GlcG, DUF336 family</fullName>
    </submittedName>
</protein>
<dbReference type="InterPro" id="IPR005624">
    <property type="entry name" value="PduO/GlcC-like"/>
</dbReference>
<sequence>MKKALIIAGLALGLSSAQASSPLMNMSVMTLDTATQLAQATIEACREEGVNVAVTVVDRGGNVQVVLRDTLAVDLTLEISKQKAYTAMSFNMPLSQMEDRFTKPFQVGKVDGIVFSAGGIPVHAAGRIIGGVGVSGAPSGATDEACAVKGLESIQMDLEMAGP</sequence>
<dbReference type="STRING" id="233100.SAMN05216526_1580"/>
<dbReference type="SUPFAM" id="SSF143744">
    <property type="entry name" value="GlcG-like"/>
    <property type="match status" value="1"/>
</dbReference>
<name>A0A1R3W5X0_9GAMM</name>
<keyword evidence="3" id="KW-1185">Reference proteome</keyword>
<dbReference type="Gene3D" id="3.30.450.150">
    <property type="entry name" value="Haem-degrading domain"/>
    <property type="match status" value="1"/>
</dbReference>
<dbReference type="PANTHER" id="PTHR34309">
    <property type="entry name" value="SLR1406 PROTEIN"/>
    <property type="match status" value="1"/>
</dbReference>
<feature type="chain" id="PRO_5012413134" evidence="1">
    <location>
        <begin position="20"/>
        <end position="163"/>
    </location>
</feature>
<dbReference type="PANTHER" id="PTHR34309:SF10">
    <property type="entry name" value="SLR1406 PROTEIN"/>
    <property type="match status" value="1"/>
</dbReference>
<dbReference type="RefSeq" id="WP_076756003.1">
    <property type="nucleotide sequence ID" value="NZ_CP023018.1"/>
</dbReference>
<reference evidence="2 3" key="1">
    <citation type="submission" date="2017-01" db="EMBL/GenBank/DDBJ databases">
        <authorList>
            <person name="Mah S.A."/>
            <person name="Swanson W.J."/>
            <person name="Moy G.W."/>
            <person name="Vacquier V.D."/>
        </authorList>
    </citation>
    <scope>NUCLEOTIDE SEQUENCE [LARGE SCALE GENOMIC DNA]</scope>
    <source>
        <strain evidence="2 3">M9</strain>
    </source>
</reference>
<evidence type="ECO:0000313" key="3">
    <source>
        <dbReference type="Proteomes" id="UP000223759"/>
    </source>
</evidence>
<dbReference type="EMBL" id="FTPK01000003">
    <property type="protein sequence ID" value="SIT72139.1"/>
    <property type="molecule type" value="Genomic_DNA"/>
</dbReference>
<proteinExistence type="predicted"/>
<dbReference type="InterPro" id="IPR038084">
    <property type="entry name" value="PduO/GlcC-like_sf"/>
</dbReference>
<dbReference type="InterPro" id="IPR052517">
    <property type="entry name" value="GlcG_carb_metab_protein"/>
</dbReference>
<keyword evidence="1" id="KW-0732">Signal</keyword>
<organism evidence="2 3">
    <name type="scientific">Ectothiorhodosinus mongolicus</name>
    <dbReference type="NCBI Taxonomy" id="233100"/>
    <lineage>
        <taxon>Bacteria</taxon>
        <taxon>Pseudomonadati</taxon>
        <taxon>Pseudomonadota</taxon>
        <taxon>Gammaproteobacteria</taxon>
        <taxon>Chromatiales</taxon>
        <taxon>Ectothiorhodospiraceae</taxon>
        <taxon>Ectothiorhodosinus</taxon>
    </lineage>
</organism>
<dbReference type="OrthoDB" id="5786851at2"/>
<gene>
    <name evidence="2" type="ORF">SAMN05216526_1580</name>
</gene>